<protein>
    <submittedName>
        <fullName evidence="1">Uncharacterized protein</fullName>
    </submittedName>
</protein>
<dbReference type="AlphaFoldDB" id="A0A0A9H0W6"/>
<name>A0A0A9H0W6_ARUDO</name>
<dbReference type="EMBL" id="GBRH01167021">
    <property type="protein sequence ID" value="JAE30875.1"/>
    <property type="molecule type" value="Transcribed_RNA"/>
</dbReference>
<sequence length="44" mass="5462">MYVIPKKIKSYKSLMVHCFENNIKIFTLQYMNNRQLADLRLRIW</sequence>
<reference evidence="1" key="2">
    <citation type="journal article" date="2015" name="Data Brief">
        <title>Shoot transcriptome of the giant reed, Arundo donax.</title>
        <authorList>
            <person name="Barrero R.A."/>
            <person name="Guerrero F.D."/>
            <person name="Moolhuijzen P."/>
            <person name="Goolsby J.A."/>
            <person name="Tidwell J."/>
            <person name="Bellgard S.E."/>
            <person name="Bellgard M.I."/>
        </authorList>
    </citation>
    <scope>NUCLEOTIDE SEQUENCE</scope>
    <source>
        <tissue evidence="1">Shoot tissue taken approximately 20 cm above the soil surface</tissue>
    </source>
</reference>
<proteinExistence type="predicted"/>
<organism evidence="1">
    <name type="scientific">Arundo donax</name>
    <name type="common">Giant reed</name>
    <name type="synonym">Donax arundinaceus</name>
    <dbReference type="NCBI Taxonomy" id="35708"/>
    <lineage>
        <taxon>Eukaryota</taxon>
        <taxon>Viridiplantae</taxon>
        <taxon>Streptophyta</taxon>
        <taxon>Embryophyta</taxon>
        <taxon>Tracheophyta</taxon>
        <taxon>Spermatophyta</taxon>
        <taxon>Magnoliopsida</taxon>
        <taxon>Liliopsida</taxon>
        <taxon>Poales</taxon>
        <taxon>Poaceae</taxon>
        <taxon>PACMAD clade</taxon>
        <taxon>Arundinoideae</taxon>
        <taxon>Arundineae</taxon>
        <taxon>Arundo</taxon>
    </lineage>
</organism>
<reference evidence="1" key="1">
    <citation type="submission" date="2014-09" db="EMBL/GenBank/DDBJ databases">
        <authorList>
            <person name="Magalhaes I.L.F."/>
            <person name="Oliveira U."/>
            <person name="Santos F.R."/>
            <person name="Vidigal T.H.D.A."/>
            <person name="Brescovit A.D."/>
            <person name="Santos A.J."/>
        </authorList>
    </citation>
    <scope>NUCLEOTIDE SEQUENCE</scope>
    <source>
        <tissue evidence="1">Shoot tissue taken approximately 20 cm above the soil surface</tissue>
    </source>
</reference>
<accession>A0A0A9H0W6</accession>
<evidence type="ECO:0000313" key="1">
    <source>
        <dbReference type="EMBL" id="JAE30875.1"/>
    </source>
</evidence>